<dbReference type="AlphaFoldDB" id="A0A6P1CP57"/>
<evidence type="ECO:0000256" key="1">
    <source>
        <dbReference type="SAM" id="MobiDB-lite"/>
    </source>
</evidence>
<dbReference type="EMBL" id="JAAGVB010000019">
    <property type="protein sequence ID" value="NEW33687.1"/>
    <property type="molecule type" value="Genomic_DNA"/>
</dbReference>
<organism evidence="2 3">
    <name type="scientific">Nocardia cyriacigeorgica</name>
    <dbReference type="NCBI Taxonomy" id="135487"/>
    <lineage>
        <taxon>Bacteria</taxon>
        <taxon>Bacillati</taxon>
        <taxon>Actinomycetota</taxon>
        <taxon>Actinomycetes</taxon>
        <taxon>Mycobacteriales</taxon>
        <taxon>Nocardiaceae</taxon>
        <taxon>Nocardia</taxon>
    </lineage>
</organism>
<reference evidence="2 3" key="1">
    <citation type="submission" date="2020-01" db="EMBL/GenBank/DDBJ databases">
        <title>Genetics and antimicrobial susceptibilities of Nocardia species isolated from the soil; a comparison with species isolated from humans.</title>
        <authorList>
            <person name="Carrasco G."/>
            <person name="Monzon S."/>
            <person name="Sansegundo M."/>
            <person name="Garcia E."/>
            <person name="Garrido N."/>
            <person name="Medina M.J."/>
            <person name="Villalon P."/>
            <person name="Ramirez-Arocha A.C."/>
            <person name="Jimenez P."/>
            <person name="Cuesta I."/>
            <person name="Valdezate S."/>
        </authorList>
    </citation>
    <scope>NUCLEOTIDE SEQUENCE [LARGE SCALE GENOMIC DNA]</scope>
    <source>
        <strain evidence="2 3">CNM20110626</strain>
    </source>
</reference>
<protein>
    <submittedName>
        <fullName evidence="2">Uncharacterized protein</fullName>
    </submittedName>
</protein>
<gene>
    <name evidence="2" type="ORF">GV791_14090</name>
</gene>
<feature type="compositionally biased region" description="Pro residues" evidence="1">
    <location>
        <begin position="188"/>
        <end position="204"/>
    </location>
</feature>
<comment type="caution">
    <text evidence="2">The sequence shown here is derived from an EMBL/GenBank/DDBJ whole genome shotgun (WGS) entry which is preliminary data.</text>
</comment>
<evidence type="ECO:0000313" key="2">
    <source>
        <dbReference type="EMBL" id="NEW33687.1"/>
    </source>
</evidence>
<feature type="compositionally biased region" description="Basic and acidic residues" evidence="1">
    <location>
        <begin position="150"/>
        <end position="171"/>
    </location>
</feature>
<evidence type="ECO:0000313" key="3">
    <source>
        <dbReference type="Proteomes" id="UP000471166"/>
    </source>
</evidence>
<feature type="region of interest" description="Disordered" evidence="1">
    <location>
        <begin position="150"/>
        <end position="204"/>
    </location>
</feature>
<feature type="region of interest" description="Disordered" evidence="1">
    <location>
        <begin position="1"/>
        <end position="66"/>
    </location>
</feature>
<name>A0A6P1CP57_9NOCA</name>
<dbReference type="Proteomes" id="UP000471166">
    <property type="component" value="Unassembled WGS sequence"/>
</dbReference>
<accession>A0A6P1CP57</accession>
<sequence>MAIGAGGSDDGGRPGVSGRGEPGGDAVPGVSGGASGRGRSDGTPGGSGPSAPGLPNGRGGSDRGLWVGDEGLIAPAVAVGTVRDNLEDVRRGLTDGHVDALLARMLSPFGRTGIFGDSAVESAWSAFHRTWTRETGVTSSAVAQVAKLLPESENKQRDTDRDGARETRRAVPDVPIPRNSPDVERQLPPQPALRPPWNSPGGNP</sequence>
<dbReference type="RefSeq" id="WP_014352690.1">
    <property type="nucleotide sequence ID" value="NZ_JAAGVB010000019.1"/>
</dbReference>
<proteinExistence type="predicted"/>
<feature type="compositionally biased region" description="Gly residues" evidence="1">
    <location>
        <begin position="1"/>
        <end position="23"/>
    </location>
</feature>